<dbReference type="EMBL" id="CAJHUC010001661">
    <property type="protein sequence ID" value="CAD7701934.1"/>
    <property type="molecule type" value="Genomic_DNA"/>
</dbReference>
<reference evidence="6" key="1">
    <citation type="submission" date="2020-12" db="EMBL/GenBank/DDBJ databases">
        <authorList>
            <person name="Iha C."/>
        </authorList>
    </citation>
    <scope>NUCLEOTIDE SEQUENCE</scope>
</reference>
<dbReference type="Gene3D" id="3.80.10.10">
    <property type="entry name" value="Ribonuclease Inhibitor"/>
    <property type="match status" value="2"/>
</dbReference>
<dbReference type="SUPFAM" id="SSF52058">
    <property type="entry name" value="L domain-like"/>
    <property type="match status" value="1"/>
</dbReference>
<accession>A0A8S1J485</accession>
<dbReference type="SMART" id="SM00369">
    <property type="entry name" value="LRR_TYP"/>
    <property type="match status" value="4"/>
</dbReference>
<feature type="domain" description="F-box" evidence="5">
    <location>
        <begin position="34"/>
        <end position="83"/>
    </location>
</feature>
<organism evidence="6 7">
    <name type="scientific">Ostreobium quekettii</name>
    <dbReference type="NCBI Taxonomy" id="121088"/>
    <lineage>
        <taxon>Eukaryota</taxon>
        <taxon>Viridiplantae</taxon>
        <taxon>Chlorophyta</taxon>
        <taxon>core chlorophytes</taxon>
        <taxon>Ulvophyceae</taxon>
        <taxon>TCBD clade</taxon>
        <taxon>Bryopsidales</taxon>
        <taxon>Ostreobineae</taxon>
        <taxon>Ostreobiaceae</taxon>
        <taxon>Ostreobium</taxon>
    </lineage>
</organism>
<dbReference type="OrthoDB" id="512499at2759"/>
<dbReference type="InterPro" id="IPR036047">
    <property type="entry name" value="F-box-like_dom_sf"/>
</dbReference>
<name>A0A8S1J485_9CHLO</name>
<sequence>MFADDASRGDGGRASAQRSKPDGRRGHTRPCPGAGTALDIPLELLPHIFELLPFADQRRAALVCRRWWACLSHGTSGALWEDVGIDFPSEVGCRRLNVHGVVAWLRGKPIRCLRLKNSYKVRARDVAPTSMPVAVGTLHSTLEELHVLHCSNILGVRSLQALGDVLVKLKVLVVTGIRASLRLGLSDFGPLSHLPLLEHLELSVADRTDNWGFMTLPDSWQMLASTLKHLKLKSHDGLTQEGAQVVTTLTRLEVLCMEDCGLSGLPTGFGALSGLRCLTLNASSITKDKLQAITQLSHLRELHLRGCSVLRQVPTGIDHLTSLMVLTLGGSISQFGLYWGDLASLTLLRVLDLDACGIGAVPKAVCALQSLQLLSLGRNRLEAASLDNLAPLSNLQFLCLRDCSLTEIPGVLMHLKLVKMVDLSNNSQLRIPTPVTWLASLHHLLRIDLRKSADAPEDTAWDSLSISHLIGLVAMLVTMRGSTTRSIVQII</sequence>
<dbReference type="SUPFAM" id="SSF81383">
    <property type="entry name" value="F-box domain"/>
    <property type="match status" value="1"/>
</dbReference>
<keyword evidence="7" id="KW-1185">Reference proteome</keyword>
<evidence type="ECO:0000259" key="5">
    <source>
        <dbReference type="PROSITE" id="PS50181"/>
    </source>
</evidence>
<evidence type="ECO:0000313" key="7">
    <source>
        <dbReference type="Proteomes" id="UP000708148"/>
    </source>
</evidence>
<feature type="region of interest" description="Disordered" evidence="4">
    <location>
        <begin position="1"/>
        <end position="34"/>
    </location>
</feature>
<dbReference type="Gene3D" id="1.20.1280.50">
    <property type="match status" value="1"/>
</dbReference>
<comment type="subcellular location">
    <subcellularLocation>
        <location evidence="1">Cytoplasm</location>
        <location evidence="1">Cytoskeleton</location>
        <location evidence="1">Cilium axoneme</location>
    </subcellularLocation>
</comment>
<evidence type="ECO:0000256" key="3">
    <source>
        <dbReference type="ARBA" id="ARBA00022737"/>
    </source>
</evidence>
<evidence type="ECO:0000256" key="1">
    <source>
        <dbReference type="ARBA" id="ARBA00004430"/>
    </source>
</evidence>
<dbReference type="InterPro" id="IPR001810">
    <property type="entry name" value="F-box_dom"/>
</dbReference>
<evidence type="ECO:0000256" key="4">
    <source>
        <dbReference type="SAM" id="MobiDB-lite"/>
    </source>
</evidence>
<dbReference type="InterPro" id="IPR003591">
    <property type="entry name" value="Leu-rich_rpt_typical-subtyp"/>
</dbReference>
<keyword evidence="2" id="KW-0433">Leucine-rich repeat</keyword>
<evidence type="ECO:0000256" key="2">
    <source>
        <dbReference type="ARBA" id="ARBA00022614"/>
    </source>
</evidence>
<evidence type="ECO:0000313" key="6">
    <source>
        <dbReference type="EMBL" id="CAD7701934.1"/>
    </source>
</evidence>
<protein>
    <recommendedName>
        <fullName evidence="5">F-box domain-containing protein</fullName>
    </recommendedName>
</protein>
<proteinExistence type="predicted"/>
<dbReference type="InterPro" id="IPR032675">
    <property type="entry name" value="LRR_dom_sf"/>
</dbReference>
<dbReference type="PROSITE" id="PS50181">
    <property type="entry name" value="FBOX"/>
    <property type="match status" value="1"/>
</dbReference>
<dbReference type="PANTHER" id="PTHR48051:SF46">
    <property type="entry name" value="LEUCINE RICH REPEAT-CONTAINING DOMAIN PROTEIN"/>
    <property type="match status" value="1"/>
</dbReference>
<dbReference type="Proteomes" id="UP000708148">
    <property type="component" value="Unassembled WGS sequence"/>
</dbReference>
<dbReference type="AlphaFoldDB" id="A0A8S1J485"/>
<dbReference type="InterPro" id="IPR050216">
    <property type="entry name" value="LRR_domain-containing"/>
</dbReference>
<feature type="compositionally biased region" description="Basic and acidic residues" evidence="4">
    <location>
        <begin position="1"/>
        <end position="11"/>
    </location>
</feature>
<comment type="caution">
    <text evidence="6">The sequence shown here is derived from an EMBL/GenBank/DDBJ whole genome shotgun (WGS) entry which is preliminary data.</text>
</comment>
<keyword evidence="3" id="KW-0677">Repeat</keyword>
<gene>
    <name evidence="6" type="ORF">OSTQU699_LOCUS7291</name>
</gene>
<dbReference type="GO" id="GO:0005930">
    <property type="term" value="C:axoneme"/>
    <property type="evidence" value="ECO:0007669"/>
    <property type="project" value="UniProtKB-SubCell"/>
</dbReference>
<dbReference type="PANTHER" id="PTHR48051">
    <property type="match status" value="1"/>
</dbReference>
<dbReference type="Pfam" id="PF12937">
    <property type="entry name" value="F-box-like"/>
    <property type="match status" value="1"/>
</dbReference>